<proteinExistence type="predicted"/>
<dbReference type="Proteomes" id="UP000245728">
    <property type="component" value="Chromosome"/>
</dbReference>
<dbReference type="PANTHER" id="PTHR40031">
    <property type="entry name" value="HYPOTHETICAL MEMBRANE SPANNING PROTEIN"/>
    <property type="match status" value="1"/>
</dbReference>
<protein>
    <recommendedName>
        <fullName evidence="4">Inner membrane protein</fullName>
    </recommendedName>
</protein>
<keyword evidence="3" id="KW-1185">Reference proteome</keyword>
<dbReference type="KEGG" id="salh:HMF8227_02262"/>
<dbReference type="EMBL" id="CP029347">
    <property type="protein sequence ID" value="AWL12715.1"/>
    <property type="molecule type" value="Genomic_DNA"/>
</dbReference>
<feature type="transmembrane region" description="Helical" evidence="1">
    <location>
        <begin position="160"/>
        <end position="178"/>
    </location>
</feature>
<evidence type="ECO:0008006" key="4">
    <source>
        <dbReference type="Google" id="ProtNLM"/>
    </source>
</evidence>
<organism evidence="2 3">
    <name type="scientific">Saliniradius amylolyticus</name>
    <dbReference type="NCBI Taxonomy" id="2183582"/>
    <lineage>
        <taxon>Bacteria</taxon>
        <taxon>Pseudomonadati</taxon>
        <taxon>Pseudomonadota</taxon>
        <taxon>Gammaproteobacteria</taxon>
        <taxon>Alteromonadales</taxon>
        <taxon>Alteromonadaceae</taxon>
        <taxon>Saliniradius</taxon>
    </lineage>
</organism>
<evidence type="ECO:0000256" key="1">
    <source>
        <dbReference type="SAM" id="Phobius"/>
    </source>
</evidence>
<name>A0A2S2E4Z1_9ALTE</name>
<feature type="transmembrane region" description="Helical" evidence="1">
    <location>
        <begin position="64"/>
        <end position="86"/>
    </location>
</feature>
<sequence length="352" mass="40276">MDPITHGIVGAALARSVSVIRPPQNHSESHLWWQLGVLAALIPDLDYLLFWVDPLAFLAYWHRSFTHSLFLAPLWSLTIAAAAYLLTAHRYPFVLLWLVATAGVLSHCFLDALTPFGTQWFQPFSDVRVSANLLLVVDGYFTLILLVCLWLIVKHRSCKSVLLVWFLPVAYLLVVVGIKQQIRQELSQQLPSNTTPSDIRLFPQPFSPLLWQAITHKAQGNWRARVFYRTNFIPLPLDATQRLSGFTTTYQPSHSPDWQWKPLWPNTGKDNALAKAAWHQPNFAPFRDFAQYPVLYHLGPLPPHSPAGSSTCFWFSDLRYHWPGIPPAFRFGLCQQHNGQWQTHRLPYLSIP</sequence>
<keyword evidence="1" id="KW-1133">Transmembrane helix</keyword>
<keyword evidence="1" id="KW-0812">Transmembrane</keyword>
<accession>A0A2S2E4Z1</accession>
<dbReference type="PANTHER" id="PTHR40031:SF1">
    <property type="entry name" value="MEMBRANE-BOUND METAL-DEPENDENT HYDROLASE"/>
    <property type="match status" value="1"/>
</dbReference>
<feature type="transmembrane region" description="Helical" evidence="1">
    <location>
        <begin position="93"/>
        <end position="113"/>
    </location>
</feature>
<feature type="transmembrane region" description="Helical" evidence="1">
    <location>
        <begin position="133"/>
        <end position="153"/>
    </location>
</feature>
<evidence type="ECO:0000313" key="3">
    <source>
        <dbReference type="Proteomes" id="UP000245728"/>
    </source>
</evidence>
<dbReference type="Pfam" id="PF04307">
    <property type="entry name" value="YdjM"/>
    <property type="match status" value="1"/>
</dbReference>
<dbReference type="OrthoDB" id="9781927at2"/>
<reference evidence="2 3" key="1">
    <citation type="submission" date="2018-05" db="EMBL/GenBank/DDBJ databases">
        <title>Salinimonas sp. HMF8227 Genome sequencing and assembly.</title>
        <authorList>
            <person name="Kang H."/>
            <person name="Kang J."/>
            <person name="Cha I."/>
            <person name="Kim H."/>
            <person name="Joh K."/>
        </authorList>
    </citation>
    <scope>NUCLEOTIDE SEQUENCE [LARGE SCALE GENOMIC DNA]</scope>
    <source>
        <strain evidence="2 3">HMF8227</strain>
    </source>
</reference>
<dbReference type="InterPro" id="IPR053170">
    <property type="entry name" value="Transcription_regulator"/>
</dbReference>
<evidence type="ECO:0000313" key="2">
    <source>
        <dbReference type="EMBL" id="AWL12715.1"/>
    </source>
</evidence>
<gene>
    <name evidence="2" type="ORF">HMF8227_02262</name>
</gene>
<dbReference type="RefSeq" id="WP_109340263.1">
    <property type="nucleotide sequence ID" value="NZ_CP029347.1"/>
</dbReference>
<keyword evidence="1" id="KW-0472">Membrane</keyword>
<dbReference type="AlphaFoldDB" id="A0A2S2E4Z1"/>
<dbReference type="InterPro" id="IPR007404">
    <property type="entry name" value="YdjM-like"/>
</dbReference>